<sequence length="194" mass="22392">MKKIIFILCLISYSTFAQDYTSLRKNLEHFVDQSIEVRATVMPTAQEFGFESYQMDSLNQLINFRDSMHLRYVVAVLAEHGWLGTSVIGKKANISLFLAIQHAPSDQVRERYYPMLEASAKRGESSRSQMATMKDRILVNKKQPQVYGTQWNYVDDKQVLFPLEDVNSVNEKRVEVGLEPLSEQELKTAQSKYQ</sequence>
<keyword evidence="1" id="KW-0732">Signal</keyword>
<dbReference type="STRING" id="692418.SAMN04488029_3077"/>
<name>A0A1W2GJS5_REIFA</name>
<dbReference type="InterPro" id="IPR046732">
    <property type="entry name" value="DUF6624"/>
</dbReference>
<feature type="chain" id="PRO_5012958429" evidence="1">
    <location>
        <begin position="18"/>
        <end position="194"/>
    </location>
</feature>
<dbReference type="EMBL" id="FWYF01000003">
    <property type="protein sequence ID" value="SMD36804.1"/>
    <property type="molecule type" value="Genomic_DNA"/>
</dbReference>
<evidence type="ECO:0000256" key="1">
    <source>
        <dbReference type="SAM" id="SignalP"/>
    </source>
</evidence>
<dbReference type="Proteomes" id="UP000192472">
    <property type="component" value="Unassembled WGS sequence"/>
</dbReference>
<feature type="signal peptide" evidence="1">
    <location>
        <begin position="1"/>
        <end position="17"/>
    </location>
</feature>
<accession>A0A1W2GJS5</accession>
<dbReference type="Pfam" id="PF20329">
    <property type="entry name" value="DUF6624"/>
    <property type="match status" value="1"/>
</dbReference>
<protein>
    <submittedName>
        <fullName evidence="2">Uncharacterized protein</fullName>
    </submittedName>
</protein>
<keyword evidence="3" id="KW-1185">Reference proteome</keyword>
<organism evidence="2 3">
    <name type="scientific">Reichenbachiella faecimaris</name>
    <dbReference type="NCBI Taxonomy" id="692418"/>
    <lineage>
        <taxon>Bacteria</taxon>
        <taxon>Pseudomonadati</taxon>
        <taxon>Bacteroidota</taxon>
        <taxon>Cytophagia</taxon>
        <taxon>Cytophagales</taxon>
        <taxon>Reichenbachiellaceae</taxon>
        <taxon>Reichenbachiella</taxon>
    </lineage>
</organism>
<evidence type="ECO:0000313" key="3">
    <source>
        <dbReference type="Proteomes" id="UP000192472"/>
    </source>
</evidence>
<reference evidence="2 3" key="1">
    <citation type="submission" date="2017-04" db="EMBL/GenBank/DDBJ databases">
        <authorList>
            <person name="Afonso C.L."/>
            <person name="Miller P.J."/>
            <person name="Scott M.A."/>
            <person name="Spackman E."/>
            <person name="Goraichik I."/>
            <person name="Dimitrov K.M."/>
            <person name="Suarez D.L."/>
            <person name="Swayne D.E."/>
        </authorList>
    </citation>
    <scope>NUCLEOTIDE SEQUENCE [LARGE SCALE GENOMIC DNA]</scope>
    <source>
        <strain evidence="2 3">DSM 26133</strain>
    </source>
</reference>
<proteinExistence type="predicted"/>
<evidence type="ECO:0000313" key="2">
    <source>
        <dbReference type="EMBL" id="SMD36804.1"/>
    </source>
</evidence>
<gene>
    <name evidence="2" type="ORF">SAMN04488029_3077</name>
</gene>
<dbReference type="AlphaFoldDB" id="A0A1W2GJS5"/>